<dbReference type="OrthoDB" id="7376075at2"/>
<name>A0A7U4J671_9SPHN</name>
<sequence length="60" mass="6843">MSVQWKIEKFLRASEMSATRFGRLAAGDPRLVKDLRRGREPRPALVARIEAFLDAQDDSL</sequence>
<evidence type="ECO:0000313" key="1">
    <source>
        <dbReference type="EMBL" id="AJP70982.1"/>
    </source>
</evidence>
<dbReference type="Proteomes" id="UP000032300">
    <property type="component" value="Chromosome"/>
</dbReference>
<proteinExistence type="predicted"/>
<dbReference type="KEGG" id="sphi:TS85_02795"/>
<organism evidence="1 2">
    <name type="scientific">Sphingomonas hengshuiensis</name>
    <dbReference type="NCBI Taxonomy" id="1609977"/>
    <lineage>
        <taxon>Bacteria</taxon>
        <taxon>Pseudomonadati</taxon>
        <taxon>Pseudomonadota</taxon>
        <taxon>Alphaproteobacteria</taxon>
        <taxon>Sphingomonadales</taxon>
        <taxon>Sphingomonadaceae</taxon>
        <taxon>Sphingomonas</taxon>
    </lineage>
</organism>
<protein>
    <recommendedName>
        <fullName evidence="3">Transcriptional regulator</fullName>
    </recommendedName>
</protein>
<accession>A0A7U4J671</accession>
<evidence type="ECO:0000313" key="2">
    <source>
        <dbReference type="Proteomes" id="UP000032300"/>
    </source>
</evidence>
<reference evidence="1 2" key="1">
    <citation type="journal article" date="2015" name="Int. J. Syst. Evol. Microbiol.">
        <title>Sphingomonas hengshuiensis sp. nov., isolated from lake wetland.</title>
        <authorList>
            <person name="Wei S."/>
            <person name="Wang T."/>
            <person name="Liu H."/>
            <person name="Zhang C."/>
            <person name="Guo J."/>
            <person name="Wang Q."/>
            <person name="Liang K."/>
            <person name="Zhang Z."/>
        </authorList>
    </citation>
    <scope>NUCLEOTIDE SEQUENCE [LARGE SCALE GENOMIC DNA]</scope>
    <source>
        <strain evidence="1 2">WHSC-8</strain>
    </source>
</reference>
<dbReference type="AlphaFoldDB" id="A0A7U4J671"/>
<dbReference type="RefSeq" id="WP_044330305.1">
    <property type="nucleotide sequence ID" value="NZ_CP010836.1"/>
</dbReference>
<keyword evidence="2" id="KW-1185">Reference proteome</keyword>
<evidence type="ECO:0008006" key="3">
    <source>
        <dbReference type="Google" id="ProtNLM"/>
    </source>
</evidence>
<reference evidence="1 2" key="2">
    <citation type="submission" date="2015-02" db="EMBL/GenBank/DDBJ databases">
        <title>The complete genome of Sphingomonas hengshuiensis sp. WHSC-8 isolated from soil of Hengshui Lake.</title>
        <authorList>
            <person name="Wei S."/>
            <person name="Guo J."/>
            <person name="Su C."/>
            <person name="Wu R."/>
            <person name="Zhang Z."/>
            <person name="Liang K."/>
            <person name="Li H."/>
            <person name="Wang T."/>
            <person name="Liu H."/>
            <person name="Zhang C."/>
            <person name="Li Z."/>
            <person name="Wang Q."/>
            <person name="Meng J."/>
        </authorList>
    </citation>
    <scope>NUCLEOTIDE SEQUENCE [LARGE SCALE GENOMIC DNA]</scope>
    <source>
        <strain evidence="1 2">WHSC-8</strain>
    </source>
</reference>
<gene>
    <name evidence="1" type="ORF">TS85_02795</name>
</gene>
<dbReference type="EMBL" id="CP010836">
    <property type="protein sequence ID" value="AJP70982.1"/>
    <property type="molecule type" value="Genomic_DNA"/>
</dbReference>